<gene>
    <name evidence="1" type="ORF">F4561_006583</name>
</gene>
<protein>
    <submittedName>
        <fullName evidence="1">Uncharacterized protein</fullName>
    </submittedName>
</protein>
<evidence type="ECO:0000313" key="2">
    <source>
        <dbReference type="Proteomes" id="UP000523007"/>
    </source>
</evidence>
<proteinExistence type="predicted"/>
<dbReference type="RefSeq" id="WP_184585443.1">
    <property type="nucleotide sequence ID" value="NZ_JACHJT010000003.1"/>
</dbReference>
<comment type="caution">
    <text evidence="1">The sequence shown here is derived from an EMBL/GenBank/DDBJ whole genome shotgun (WGS) entry which is preliminary data.</text>
</comment>
<accession>A0A7W7RPA9</accession>
<sequence>MTNLKPPDGALYVVRWQSDKGDIKHRYFRRHHDAQRYADKLQSYGKTPGVYQSETAWRRVTS</sequence>
<organism evidence="1 2">
    <name type="scientific">Lipingzhangella halophila</name>
    <dbReference type="NCBI Taxonomy" id="1783352"/>
    <lineage>
        <taxon>Bacteria</taxon>
        <taxon>Bacillati</taxon>
        <taxon>Actinomycetota</taxon>
        <taxon>Actinomycetes</taxon>
        <taxon>Streptosporangiales</taxon>
        <taxon>Nocardiopsidaceae</taxon>
        <taxon>Lipingzhangella</taxon>
    </lineage>
</organism>
<dbReference type="EMBL" id="JACHJT010000003">
    <property type="protein sequence ID" value="MBB4935674.1"/>
    <property type="molecule type" value="Genomic_DNA"/>
</dbReference>
<keyword evidence="2" id="KW-1185">Reference proteome</keyword>
<dbReference type="Proteomes" id="UP000523007">
    <property type="component" value="Unassembled WGS sequence"/>
</dbReference>
<evidence type="ECO:0000313" key="1">
    <source>
        <dbReference type="EMBL" id="MBB4935674.1"/>
    </source>
</evidence>
<reference evidence="1 2" key="1">
    <citation type="submission" date="2020-08" db="EMBL/GenBank/DDBJ databases">
        <title>Sequencing the genomes of 1000 actinobacteria strains.</title>
        <authorList>
            <person name="Klenk H.-P."/>
        </authorList>
    </citation>
    <scope>NUCLEOTIDE SEQUENCE [LARGE SCALE GENOMIC DNA]</scope>
    <source>
        <strain evidence="1 2">DSM 102030</strain>
    </source>
</reference>
<dbReference type="AlphaFoldDB" id="A0A7W7RPA9"/>
<name>A0A7W7RPA9_9ACTN</name>